<feature type="domain" description="Exocyst complex component Sec10 N-terminal" evidence="11">
    <location>
        <begin position="46"/>
        <end position="157"/>
    </location>
</feature>
<protein>
    <recommendedName>
        <fullName evidence="2">Exocyst complex component 5</fullName>
    </recommendedName>
    <alternativeName>
        <fullName evidence="6">Exocyst complex component Sec10</fullName>
    </alternativeName>
</protein>
<dbReference type="InterPro" id="IPR019734">
    <property type="entry name" value="TPR_rpt"/>
</dbReference>
<evidence type="ECO:0000259" key="10">
    <source>
        <dbReference type="Pfam" id="PF13877"/>
    </source>
</evidence>
<feature type="domain" description="Exocyst complex component Sec10-like alpha-helical bundle" evidence="9">
    <location>
        <begin position="163"/>
        <end position="725"/>
    </location>
</feature>
<gene>
    <name evidence="12" type="primary">WBGene00281126</name>
</gene>
<evidence type="ECO:0000256" key="1">
    <source>
        <dbReference type="ARBA" id="ARBA00006572"/>
    </source>
</evidence>
<feature type="compositionally biased region" description="Basic and acidic residues" evidence="8">
    <location>
        <begin position="904"/>
        <end position="915"/>
    </location>
</feature>
<organism evidence="12 13">
    <name type="scientific">Pristionchus pacificus</name>
    <name type="common">Parasitic nematode worm</name>
    <dbReference type="NCBI Taxonomy" id="54126"/>
    <lineage>
        <taxon>Eukaryota</taxon>
        <taxon>Metazoa</taxon>
        <taxon>Ecdysozoa</taxon>
        <taxon>Nematoda</taxon>
        <taxon>Chromadorea</taxon>
        <taxon>Rhabditida</taxon>
        <taxon>Rhabditina</taxon>
        <taxon>Diplogasteromorpha</taxon>
        <taxon>Diplogasteroidea</taxon>
        <taxon>Neodiplogasteridae</taxon>
        <taxon>Pristionchus</taxon>
    </lineage>
</organism>
<feature type="compositionally biased region" description="Acidic residues" evidence="8">
    <location>
        <begin position="1031"/>
        <end position="1043"/>
    </location>
</feature>
<dbReference type="Gene3D" id="1.25.40.10">
    <property type="entry name" value="Tetratricopeptide repeat domain"/>
    <property type="match status" value="1"/>
</dbReference>
<dbReference type="InterPro" id="IPR025986">
    <property type="entry name" value="RPAP3-like_C"/>
</dbReference>
<keyword evidence="3" id="KW-0813">Transport</keyword>
<dbReference type="InterPro" id="IPR011990">
    <property type="entry name" value="TPR-like_helical_dom_sf"/>
</dbReference>
<dbReference type="InterPro" id="IPR048627">
    <property type="entry name" value="Sec10_HB"/>
</dbReference>
<feature type="compositionally biased region" description="Low complexity" evidence="8">
    <location>
        <begin position="988"/>
        <end position="1001"/>
    </location>
</feature>
<comment type="similarity">
    <text evidence="1">Belongs to the SEC10 family.</text>
</comment>
<proteinExistence type="inferred from homology"/>
<evidence type="ECO:0000256" key="8">
    <source>
        <dbReference type="SAM" id="MobiDB-lite"/>
    </source>
</evidence>
<feature type="compositionally biased region" description="Low complexity" evidence="8">
    <location>
        <begin position="1044"/>
        <end position="1054"/>
    </location>
</feature>
<dbReference type="Proteomes" id="UP000005239">
    <property type="component" value="Unassembled WGS sequence"/>
</dbReference>
<dbReference type="SMART" id="SM00028">
    <property type="entry name" value="TPR"/>
    <property type="match status" value="3"/>
</dbReference>
<evidence type="ECO:0000313" key="13">
    <source>
        <dbReference type="Proteomes" id="UP000005239"/>
    </source>
</evidence>
<reference evidence="12" key="2">
    <citation type="submission" date="2022-06" db="UniProtKB">
        <authorList>
            <consortium name="EnsemblMetazoa"/>
        </authorList>
    </citation>
    <scope>IDENTIFICATION</scope>
    <source>
        <strain evidence="12">PS312</strain>
    </source>
</reference>
<sequence>MSGGGTPYFATYTQDLEQDPFDAIDFVERIVWRITGGKPVTDPIGLKNKFEEEIASLQMLCDQFSQKLRTLEQQQSAEKRDYVAKMQRMHEQNSEAINKIKQLDATMQTVSSKVIHLGDQLESVNAPRQRAHDTQQLISHFNEFLSDQPLNSHLFTDPDKLLESADLIHKLHSISQELSRDKYAAVQARIAHRYAEVEQLLIDEFLQSQRNEKHMAAVAKMLCEFKGYSACVDRYIEFLCSNFGRADRSEKIYEDALQLVKSSKPRIESIFPQPQAIVQKLVLFIFTGKLNETIRAKLNEYKEAGDTERYLVGLAKEFSSTGKLCRDLEQLHLSCDAAFLKAVMRSIFGSYLQTYERDELAHLKRQCTSILGRFYDERKHVKKAIQTGDKLSEIKSYTQARFFAVEDYGGETFLSHDVVFVILQELKNAYARAALLCDAGEPSARQTEAIFDVMLQYLHHEHLDYAVELALAGISLAEPKVEPPAYIFAVVAQNTTMMHLMTKQYADSVQPALTESINEQSSVHKKWLNAMRSLESKLNLGIERQINAIIGYARFLLNQQKKADFVPESLALGGSQACTTICKFLGAQAAAMESGLDGENLGAVMAELAMRFYRLLLAHIQQFYYNMGGGMMLVCDLNEYRKVIAHWRFPGPSSTTGAAAAAAGGGGASETAVDPRKMFDHLHALANLLTVLPENVQSSSHSAQLDGLSDASLINTFLQLRVDYLMSASEGQTDKHEEAIKMKDEGNLAFKEKRYNKAIQLYTESLVLERNHLVFGNRAQTFIHLAQYELALRDINEALEMEPTFLKNLNRRAKVLAHLGMYTEALADSAAILRVNPKDKAAKEDAAAWEGKENLRSVEVKQWHGGAEFIEDEMVSIPIEGLEAYDLIDAPADTVPPEDTVATESKEEGDPKVVPHADTVADYSDQDTTYSSDKDTASRDTTLSDDGSCTSSDVDTVAVEEPASEDTVAETTVEEPTVTPKVADEEVTTVAVEDSSSAPSSDEAEFTVASAEMDTILEETEESDNSSKFSDEEEEDTVPEDTVAETTVAEATVPSKDTVAHASPAPPPTVPQSPTASAAAASPLSDESFLSAPDRSHSNESWEEVKNNSYTSSISDMHSMGHVSEDGYTTSPMTPNDTVDDEEKEKEEEEVAIVNESSTTVPEEITVVDEKGKKEEEDGKETEQVPVDSTALAAVPVEGTVETKDQEDTVAKEETTVVKEENEEEVTVIDAPSPTVIPGPAKNFMEFVEHFKALKHDPTAFGNYFLTINPGIISMMLDIDHVKAIVDGLTAVAEEEVADLSAISSSLLTLCRLQRFDIIVMFMNDEDKAKAHSLIALLPSTQETALIRESFDNNPNSSLTLPVDFSQITVL</sequence>
<dbReference type="GO" id="GO:0000145">
    <property type="term" value="C:exocyst"/>
    <property type="evidence" value="ECO:0000318"/>
    <property type="project" value="GO_Central"/>
</dbReference>
<name>A0A2A6BHC9_PRIPA</name>
<evidence type="ECO:0000256" key="4">
    <source>
        <dbReference type="ARBA" id="ARBA00022483"/>
    </source>
</evidence>
<dbReference type="PANTHER" id="PTHR12100:SF0">
    <property type="entry name" value="EXOCYST COMPLEX COMPONENT 5"/>
    <property type="match status" value="1"/>
</dbReference>
<feature type="compositionally biased region" description="Polar residues" evidence="8">
    <location>
        <begin position="939"/>
        <end position="954"/>
    </location>
</feature>
<keyword evidence="4" id="KW-0268">Exocytosis</keyword>
<accession>A0A2A6BHC9</accession>
<dbReference type="Pfam" id="PF13877">
    <property type="entry name" value="RPAP3_C"/>
    <property type="match status" value="1"/>
</dbReference>
<feature type="compositionally biased region" description="Low complexity" evidence="8">
    <location>
        <begin position="1072"/>
        <end position="1083"/>
    </location>
</feature>
<feature type="domain" description="RNA-polymerase II-associated protein 3-like C-terminal" evidence="10">
    <location>
        <begin position="1241"/>
        <end position="1328"/>
    </location>
</feature>
<dbReference type="EnsemblMetazoa" id="PPA42757.1">
    <property type="protein sequence ID" value="PPA42757.1"/>
    <property type="gene ID" value="WBGene00281126"/>
</dbReference>
<dbReference type="GO" id="GO:0006887">
    <property type="term" value="P:exocytosis"/>
    <property type="evidence" value="ECO:0000318"/>
    <property type="project" value="GO_Central"/>
</dbReference>
<accession>A0A8R1UWU3</accession>
<feature type="compositionally biased region" description="Low complexity" evidence="8">
    <location>
        <begin position="969"/>
        <end position="981"/>
    </location>
</feature>
<evidence type="ECO:0000256" key="2">
    <source>
        <dbReference type="ARBA" id="ARBA00017524"/>
    </source>
</evidence>
<evidence type="ECO:0000259" key="11">
    <source>
        <dbReference type="Pfam" id="PF20667"/>
    </source>
</evidence>
<dbReference type="Pfam" id="PF20667">
    <property type="entry name" value="Sec10_N"/>
    <property type="match status" value="1"/>
</dbReference>
<feature type="compositionally biased region" description="Acidic residues" evidence="8">
    <location>
        <begin position="1138"/>
        <end position="1151"/>
    </location>
</feature>
<feature type="compositionally biased region" description="Low complexity" evidence="8">
    <location>
        <begin position="922"/>
        <end position="931"/>
    </location>
</feature>
<feature type="coiled-coil region" evidence="7">
    <location>
        <begin position="47"/>
        <end position="106"/>
    </location>
</feature>
<feature type="compositionally biased region" description="Polar residues" evidence="8">
    <location>
        <begin position="1107"/>
        <end position="1116"/>
    </location>
</feature>
<dbReference type="InterPro" id="IPR009976">
    <property type="entry name" value="Sec10-like"/>
</dbReference>
<dbReference type="SUPFAM" id="SSF48452">
    <property type="entry name" value="TPR-like"/>
    <property type="match status" value="1"/>
</dbReference>
<dbReference type="GO" id="GO:0006893">
    <property type="term" value="P:Golgi to plasma membrane transport"/>
    <property type="evidence" value="ECO:0000318"/>
    <property type="project" value="GO_Central"/>
</dbReference>
<reference evidence="13" key="1">
    <citation type="journal article" date="2008" name="Nat. Genet.">
        <title>The Pristionchus pacificus genome provides a unique perspective on nematode lifestyle and parasitism.</title>
        <authorList>
            <person name="Dieterich C."/>
            <person name="Clifton S.W."/>
            <person name="Schuster L.N."/>
            <person name="Chinwalla A."/>
            <person name="Delehaunty K."/>
            <person name="Dinkelacker I."/>
            <person name="Fulton L."/>
            <person name="Fulton R."/>
            <person name="Godfrey J."/>
            <person name="Minx P."/>
            <person name="Mitreva M."/>
            <person name="Roeseler W."/>
            <person name="Tian H."/>
            <person name="Witte H."/>
            <person name="Yang S.P."/>
            <person name="Wilson R.K."/>
            <person name="Sommer R.J."/>
        </authorList>
    </citation>
    <scope>NUCLEOTIDE SEQUENCE [LARGE SCALE GENOMIC DNA]</scope>
    <source>
        <strain evidence="13">PS312</strain>
    </source>
</reference>
<evidence type="ECO:0000256" key="5">
    <source>
        <dbReference type="ARBA" id="ARBA00023054"/>
    </source>
</evidence>
<dbReference type="Pfam" id="PF07393">
    <property type="entry name" value="Sec10_HB"/>
    <property type="match status" value="1"/>
</dbReference>
<keyword evidence="13" id="KW-1185">Reference proteome</keyword>
<feature type="compositionally biased region" description="Basic and acidic residues" evidence="8">
    <location>
        <begin position="1094"/>
        <end position="1106"/>
    </location>
</feature>
<evidence type="ECO:0000259" key="9">
    <source>
        <dbReference type="Pfam" id="PF07393"/>
    </source>
</evidence>
<evidence type="ECO:0000256" key="7">
    <source>
        <dbReference type="SAM" id="Coils"/>
    </source>
</evidence>
<evidence type="ECO:0000313" key="12">
    <source>
        <dbReference type="EnsemblMetazoa" id="PPA42757.1"/>
    </source>
</evidence>
<dbReference type="InterPro" id="IPR048625">
    <property type="entry name" value="Sec10_N"/>
</dbReference>
<dbReference type="PANTHER" id="PTHR12100">
    <property type="entry name" value="SEC10"/>
    <property type="match status" value="1"/>
</dbReference>
<feature type="compositionally biased region" description="Polar residues" evidence="8">
    <location>
        <begin position="1127"/>
        <end position="1137"/>
    </location>
</feature>
<evidence type="ECO:0000256" key="6">
    <source>
        <dbReference type="ARBA" id="ARBA00031471"/>
    </source>
</evidence>
<evidence type="ECO:0000256" key="3">
    <source>
        <dbReference type="ARBA" id="ARBA00022448"/>
    </source>
</evidence>
<keyword evidence="5 7" id="KW-0175">Coiled coil</keyword>
<feature type="region of interest" description="Disordered" evidence="8">
    <location>
        <begin position="891"/>
        <end position="1159"/>
    </location>
</feature>
<dbReference type="PROSITE" id="PS50005">
    <property type="entry name" value="TPR"/>
    <property type="match status" value="1"/>
</dbReference>
<feature type="compositionally biased region" description="Acidic residues" evidence="8">
    <location>
        <begin position="1015"/>
        <end position="1024"/>
    </location>
</feature>